<keyword evidence="2" id="KW-0479">Metal-binding</keyword>
<dbReference type="SUPFAM" id="SSF56300">
    <property type="entry name" value="Metallo-dependent phosphatases"/>
    <property type="match status" value="1"/>
</dbReference>
<evidence type="ECO:0000256" key="2">
    <source>
        <dbReference type="RuleBase" id="RU362039"/>
    </source>
</evidence>
<comment type="similarity">
    <text evidence="1 2">Belongs to the metallophosphoesterase superfamily. YfcE family.</text>
</comment>
<comment type="caution">
    <text evidence="4">The sequence shown here is derived from an EMBL/GenBank/DDBJ whole genome shotgun (WGS) entry which is preliminary data.</text>
</comment>
<organism evidence="4 5">
    <name type="scientific">Desulfuribacillus alkaliarsenatis</name>
    <dbReference type="NCBI Taxonomy" id="766136"/>
    <lineage>
        <taxon>Bacteria</taxon>
        <taxon>Bacillati</taxon>
        <taxon>Bacillota</taxon>
        <taxon>Desulfuribacillia</taxon>
        <taxon>Desulfuribacillales</taxon>
        <taxon>Desulfuribacillaceae</taxon>
        <taxon>Desulfuribacillus</taxon>
    </lineage>
</organism>
<dbReference type="Gene3D" id="3.60.21.10">
    <property type="match status" value="1"/>
</dbReference>
<dbReference type="GO" id="GO:0016787">
    <property type="term" value="F:hydrolase activity"/>
    <property type="evidence" value="ECO:0007669"/>
    <property type="project" value="UniProtKB-UniRule"/>
</dbReference>
<keyword evidence="5" id="KW-1185">Reference proteome</keyword>
<protein>
    <recommendedName>
        <fullName evidence="2">Phosphoesterase</fullName>
        <ecNumber evidence="2">3.1.4.-</ecNumber>
    </recommendedName>
</protein>
<name>A0A1E5G423_9FIRM</name>
<sequence>MEKIKIGIVSDTHGILRPEVVKELQGVDRILHAGDIVGLDIIEELERIAPVYAVRGNCDHGEWSMKFPKTDLIQLGEASIYLLHNLYEIDIAPGAAGVNIIICGHSHQPAFEEKAGIVYINPGSCGPRRFSLPISMAIMELESRQCKVQFINLERPKDTNTYTTVLE</sequence>
<dbReference type="AlphaFoldDB" id="A0A1E5G423"/>
<feature type="domain" description="Calcineurin-like phosphoesterase" evidence="3">
    <location>
        <begin position="5"/>
        <end position="143"/>
    </location>
</feature>
<dbReference type="STRING" id="766136.BHF68_13480"/>
<dbReference type="RefSeq" id="WP_069642468.1">
    <property type="nucleotide sequence ID" value="NZ_MIJE01000003.1"/>
</dbReference>
<dbReference type="EMBL" id="MIJE01000003">
    <property type="protein sequence ID" value="OEF97837.1"/>
    <property type="molecule type" value="Genomic_DNA"/>
</dbReference>
<evidence type="ECO:0000259" key="3">
    <source>
        <dbReference type="Pfam" id="PF12850"/>
    </source>
</evidence>
<dbReference type="EC" id="3.1.4.-" evidence="2"/>
<evidence type="ECO:0000313" key="5">
    <source>
        <dbReference type="Proteomes" id="UP000094296"/>
    </source>
</evidence>
<evidence type="ECO:0000256" key="1">
    <source>
        <dbReference type="ARBA" id="ARBA00008950"/>
    </source>
</evidence>
<dbReference type="InterPro" id="IPR024654">
    <property type="entry name" value="Calcineurin-like_PHP_lpxH"/>
</dbReference>
<proteinExistence type="inferred from homology"/>
<evidence type="ECO:0000313" key="4">
    <source>
        <dbReference type="EMBL" id="OEF97837.1"/>
    </source>
</evidence>
<gene>
    <name evidence="4" type="ORF">BHF68_13480</name>
</gene>
<dbReference type="Proteomes" id="UP000094296">
    <property type="component" value="Unassembled WGS sequence"/>
</dbReference>
<dbReference type="InterPro" id="IPR000979">
    <property type="entry name" value="Phosphodiesterase_MJ0936/Vps29"/>
</dbReference>
<accession>A0A1E5G423</accession>
<dbReference type="NCBIfam" id="TIGR00040">
    <property type="entry name" value="yfcE"/>
    <property type="match status" value="1"/>
</dbReference>
<dbReference type="Pfam" id="PF12850">
    <property type="entry name" value="Metallophos_2"/>
    <property type="match status" value="1"/>
</dbReference>
<reference evidence="4 5" key="1">
    <citation type="submission" date="2016-09" db="EMBL/GenBank/DDBJ databases">
        <title>Draft genome sequence for the type strain of Desulfuribacillus alkaliarsenatis AHT28, an obligately anaerobic, sulfidogenic bacterium isolated from Russian soda lake sediments.</title>
        <authorList>
            <person name="Abin C.A."/>
            <person name="Hollibaugh J.T."/>
        </authorList>
    </citation>
    <scope>NUCLEOTIDE SEQUENCE [LARGE SCALE GENOMIC DNA]</scope>
    <source>
        <strain evidence="4 5">AHT28</strain>
    </source>
</reference>
<dbReference type="InterPro" id="IPR029052">
    <property type="entry name" value="Metallo-depent_PP-like"/>
</dbReference>
<comment type="cofactor">
    <cofactor evidence="2">
        <name>a divalent metal cation</name>
        <dbReference type="ChEBI" id="CHEBI:60240"/>
    </cofactor>
</comment>
<dbReference type="OrthoDB" id="9800565at2"/>
<dbReference type="PANTHER" id="PTHR11124">
    <property type="entry name" value="VACUOLAR SORTING PROTEIN VPS29"/>
    <property type="match status" value="1"/>
</dbReference>
<dbReference type="GO" id="GO:0046872">
    <property type="term" value="F:metal ion binding"/>
    <property type="evidence" value="ECO:0007669"/>
    <property type="project" value="UniProtKB-KW"/>
</dbReference>